<accession>A0A1B7XCS3</accession>
<dbReference type="Proteomes" id="UP000091979">
    <property type="component" value="Unassembled WGS sequence"/>
</dbReference>
<keyword evidence="2" id="KW-1185">Reference proteome</keyword>
<sequence length="112" mass="12733">MAKDKVILKLDGKIVHVEGTITRIDQSKLNDVFIELNSRVIVVLQKDEIVKISKIGLKDGDTITIVGNFEGEGILSKWLTNAENRVLVVEDAQIIDKDCWYDLENFENPLFF</sequence>
<evidence type="ECO:0000313" key="1">
    <source>
        <dbReference type="EMBL" id="OBQ51756.1"/>
    </source>
</evidence>
<proteinExistence type="predicted"/>
<dbReference type="AlphaFoldDB" id="A0A1B7XCS3"/>
<protein>
    <submittedName>
        <fullName evidence="1">Uncharacterized protein</fullName>
    </submittedName>
</protein>
<dbReference type="RefSeq" id="WP_066854794.1">
    <property type="nucleotide sequence ID" value="NZ_JXMS01000013.1"/>
</dbReference>
<evidence type="ECO:0000313" key="2">
    <source>
        <dbReference type="Proteomes" id="UP000091979"/>
    </source>
</evidence>
<dbReference type="OrthoDB" id="5464978at2"/>
<dbReference type="PATRIC" id="fig|1560234.3.peg.660"/>
<reference evidence="1 2" key="1">
    <citation type="submission" date="2015-01" db="EMBL/GenBank/DDBJ databases">
        <title>Desulfovibrio sp. JC271 draft genome sequence.</title>
        <authorList>
            <person name="Shivani Y."/>
            <person name="Subhash Y."/>
            <person name="Sasikala C."/>
            <person name="Ramana C.V."/>
        </authorList>
    </citation>
    <scope>NUCLEOTIDE SEQUENCE [LARGE SCALE GENOMIC DNA]</scope>
    <source>
        <strain evidence="1 2">JC271</strain>
    </source>
</reference>
<organism evidence="1 2">
    <name type="scientific">Halodesulfovibrio spirochaetisodalis</name>
    <dbReference type="NCBI Taxonomy" id="1560234"/>
    <lineage>
        <taxon>Bacteria</taxon>
        <taxon>Pseudomonadati</taxon>
        <taxon>Thermodesulfobacteriota</taxon>
        <taxon>Desulfovibrionia</taxon>
        <taxon>Desulfovibrionales</taxon>
        <taxon>Desulfovibrionaceae</taxon>
        <taxon>Halodesulfovibrio</taxon>
    </lineage>
</organism>
<dbReference type="EMBL" id="JXMS01000013">
    <property type="protein sequence ID" value="OBQ51756.1"/>
    <property type="molecule type" value="Genomic_DNA"/>
</dbReference>
<comment type="caution">
    <text evidence="1">The sequence shown here is derived from an EMBL/GenBank/DDBJ whole genome shotgun (WGS) entry which is preliminary data.</text>
</comment>
<name>A0A1B7XCS3_9BACT</name>
<gene>
    <name evidence="1" type="ORF">SP90_09145</name>
</gene>
<dbReference type="STRING" id="1560234.SP90_09145"/>